<protein>
    <submittedName>
        <fullName evidence="1">Uncharacterized protein</fullName>
    </submittedName>
</protein>
<gene>
    <name evidence="1" type="ORF">GCM10022207_11750</name>
</gene>
<evidence type="ECO:0000313" key="2">
    <source>
        <dbReference type="Proteomes" id="UP001501563"/>
    </source>
</evidence>
<keyword evidence="2" id="KW-1185">Reference proteome</keyword>
<dbReference type="Proteomes" id="UP001501563">
    <property type="component" value="Unassembled WGS sequence"/>
</dbReference>
<proteinExistence type="predicted"/>
<name>A0ABP7JRK9_9ACTN</name>
<accession>A0ABP7JRK9</accession>
<organism evidence="1 2">
    <name type="scientific">Streptomyces lannensis</name>
    <dbReference type="NCBI Taxonomy" id="766498"/>
    <lineage>
        <taxon>Bacteria</taxon>
        <taxon>Bacillati</taxon>
        <taxon>Actinomycetota</taxon>
        <taxon>Actinomycetes</taxon>
        <taxon>Kitasatosporales</taxon>
        <taxon>Streptomycetaceae</taxon>
        <taxon>Streptomyces</taxon>
    </lineage>
</organism>
<dbReference type="EMBL" id="BAAAZA010000003">
    <property type="protein sequence ID" value="GAA3851134.1"/>
    <property type="molecule type" value="Genomic_DNA"/>
</dbReference>
<comment type="caution">
    <text evidence="1">The sequence shown here is derived from an EMBL/GenBank/DDBJ whole genome shotgun (WGS) entry which is preliminary data.</text>
</comment>
<evidence type="ECO:0000313" key="1">
    <source>
        <dbReference type="EMBL" id="GAA3851134.1"/>
    </source>
</evidence>
<reference evidence="2" key="1">
    <citation type="journal article" date="2019" name="Int. J. Syst. Evol. Microbiol.">
        <title>The Global Catalogue of Microorganisms (GCM) 10K type strain sequencing project: providing services to taxonomists for standard genome sequencing and annotation.</title>
        <authorList>
            <consortium name="The Broad Institute Genomics Platform"/>
            <consortium name="The Broad Institute Genome Sequencing Center for Infectious Disease"/>
            <person name="Wu L."/>
            <person name="Ma J."/>
        </authorList>
    </citation>
    <scope>NUCLEOTIDE SEQUENCE [LARGE SCALE GENOMIC DNA]</scope>
    <source>
        <strain evidence="2">JCM 16578</strain>
    </source>
</reference>
<sequence>MDTARLAEAVDPSLVLLTVEEAAPHPRKVRYLRYPAPKTWPDLR</sequence>